<proteinExistence type="predicted"/>
<comment type="caution">
    <text evidence="2">The sequence shown here is derived from an EMBL/GenBank/DDBJ whole genome shotgun (WGS) entry which is preliminary data.</text>
</comment>
<dbReference type="Gene3D" id="3.40.50.10610">
    <property type="entry name" value="ABC-type transport auxiliary lipoprotein component"/>
    <property type="match status" value="1"/>
</dbReference>
<organism evidence="2 3">
    <name type="scientific">Candidatus Lambdaproteobacteria bacterium RIFOXYD2_FULL_50_16</name>
    <dbReference type="NCBI Taxonomy" id="1817772"/>
    <lineage>
        <taxon>Bacteria</taxon>
        <taxon>Pseudomonadati</taxon>
        <taxon>Pseudomonadota</taxon>
        <taxon>Candidatus Lambdaproteobacteria</taxon>
    </lineage>
</organism>
<dbReference type="EMBL" id="MFNE01000044">
    <property type="protein sequence ID" value="OGG93905.1"/>
    <property type="molecule type" value="Genomic_DNA"/>
</dbReference>
<dbReference type="AlphaFoldDB" id="A0A1F6G709"/>
<accession>A0A1F6G709</accession>
<gene>
    <name evidence="2" type="ORF">A2527_09895</name>
</gene>
<feature type="coiled-coil region" evidence="1">
    <location>
        <begin position="324"/>
        <end position="367"/>
    </location>
</feature>
<evidence type="ECO:0000313" key="2">
    <source>
        <dbReference type="EMBL" id="OGG93905.1"/>
    </source>
</evidence>
<name>A0A1F6G709_9PROT</name>
<sequence>MKRVPLARLVGWWLLLCLLGPVSGLGATMEEAVGEAASILTDSKLPPQAEIVIEVVNLHSKKRDLTAKAIETQLYQALSKKLKDFKLLFLEDSLTGVNLNQAIFIRGTYEPKGKTVTAVFAAMVGIRGEALAQAQVTFDTPKTVQEALVAVLDLEAPEMNPNQRRAYSEIFRSRLSERGKMQMASSAEVAKMSPDAIQESYKCSRDECATIIGEQLGVDRVISTSLIALGDDKFVLSAKIMDIKNGSILSSKTLEHNGGLSSLSDSLKLLADQLVEGSAPEQKELAPPEAVAAGSGLGAWVWHGAALGTLGISLGLSSSAASQYDSLTADNKTLESQYKLATTQAELTSIEEEYASNQAKMKTLKTQGSQYNALALVAGLWESYLFFFAGEAEVASVRQPGWHLAMVPEPAAGRSARLSLSYNW</sequence>
<protein>
    <submittedName>
        <fullName evidence="2">Uncharacterized protein</fullName>
    </submittedName>
</protein>
<keyword evidence="1" id="KW-0175">Coiled coil</keyword>
<dbReference type="Proteomes" id="UP000178449">
    <property type="component" value="Unassembled WGS sequence"/>
</dbReference>
<evidence type="ECO:0000256" key="1">
    <source>
        <dbReference type="SAM" id="Coils"/>
    </source>
</evidence>
<reference evidence="2 3" key="1">
    <citation type="journal article" date="2016" name="Nat. Commun.">
        <title>Thousands of microbial genomes shed light on interconnected biogeochemical processes in an aquifer system.</title>
        <authorList>
            <person name="Anantharaman K."/>
            <person name="Brown C.T."/>
            <person name="Hug L.A."/>
            <person name="Sharon I."/>
            <person name="Castelle C.J."/>
            <person name="Probst A.J."/>
            <person name="Thomas B.C."/>
            <person name="Singh A."/>
            <person name="Wilkins M.J."/>
            <person name="Karaoz U."/>
            <person name="Brodie E.L."/>
            <person name="Williams K.H."/>
            <person name="Hubbard S.S."/>
            <person name="Banfield J.F."/>
        </authorList>
    </citation>
    <scope>NUCLEOTIDE SEQUENCE [LARGE SCALE GENOMIC DNA]</scope>
</reference>
<evidence type="ECO:0000313" key="3">
    <source>
        <dbReference type="Proteomes" id="UP000178449"/>
    </source>
</evidence>
<dbReference type="STRING" id="1817772.A2527_09895"/>